<dbReference type="GO" id="GO:0005886">
    <property type="term" value="C:plasma membrane"/>
    <property type="evidence" value="ECO:0007669"/>
    <property type="project" value="UniProtKB-SubCell"/>
</dbReference>
<dbReference type="EC" id="2.7.1.180" evidence="1 10"/>
<comment type="subcellular location">
    <subcellularLocation>
        <location evidence="12">Cell inner membrane</location>
        <topology evidence="12">Lipid-anchor</topology>
        <orientation evidence="12">Periplasmic side</orientation>
    </subcellularLocation>
</comment>
<gene>
    <name evidence="13" type="ORF">F3059_03010</name>
</gene>
<dbReference type="Proteomes" id="UP000435357">
    <property type="component" value="Unassembled WGS sequence"/>
</dbReference>
<keyword evidence="14" id="KW-1185">Reference proteome</keyword>
<evidence type="ECO:0000256" key="12">
    <source>
        <dbReference type="RuleBase" id="RU363002"/>
    </source>
</evidence>
<name>A0A6N6MA98_9FLAO</name>
<keyword evidence="5 10" id="KW-0479">Metal-binding</keyword>
<comment type="similarity">
    <text evidence="10 12">Belongs to the ApbE family.</text>
</comment>
<dbReference type="PIRSF" id="PIRSF006268">
    <property type="entry name" value="ApbE"/>
    <property type="match status" value="1"/>
</dbReference>
<comment type="function">
    <text evidence="12">Flavin transferase that catalyzes the transfer of the FMN moiety of FAD and its covalent binding to the hydroxyl group of a threonine residue in a target flavoprotein.</text>
</comment>
<keyword evidence="6 10" id="KW-0274">FAD</keyword>
<evidence type="ECO:0000313" key="14">
    <source>
        <dbReference type="Proteomes" id="UP000435357"/>
    </source>
</evidence>
<dbReference type="Gene3D" id="3.10.520.10">
    <property type="entry name" value="ApbE-like domains"/>
    <property type="match status" value="1"/>
</dbReference>
<dbReference type="InterPro" id="IPR003374">
    <property type="entry name" value="ApbE-like_sf"/>
</dbReference>
<comment type="caution">
    <text evidence="13">The sequence shown here is derived from an EMBL/GenBank/DDBJ whole genome shotgun (WGS) entry which is preliminary data.</text>
</comment>
<protein>
    <recommendedName>
        <fullName evidence="2 10">FAD:protein FMN transferase</fullName>
        <ecNumber evidence="1 10">2.7.1.180</ecNumber>
    </recommendedName>
    <alternativeName>
        <fullName evidence="8 10">Flavin transferase</fullName>
    </alternativeName>
</protein>
<evidence type="ECO:0000256" key="3">
    <source>
        <dbReference type="ARBA" id="ARBA00022630"/>
    </source>
</evidence>
<dbReference type="PANTHER" id="PTHR30040">
    <property type="entry name" value="THIAMINE BIOSYNTHESIS LIPOPROTEIN APBE"/>
    <property type="match status" value="1"/>
</dbReference>
<dbReference type="SUPFAM" id="SSF143631">
    <property type="entry name" value="ApbE-like"/>
    <property type="match status" value="1"/>
</dbReference>
<dbReference type="PANTHER" id="PTHR30040:SF2">
    <property type="entry name" value="FAD:PROTEIN FMN TRANSFERASE"/>
    <property type="match status" value="1"/>
</dbReference>
<comment type="cofactor">
    <cofactor evidence="11">
        <name>Mg(2+)</name>
        <dbReference type="ChEBI" id="CHEBI:18420"/>
    </cofactor>
    <cofactor evidence="11">
        <name>Mn(2+)</name>
        <dbReference type="ChEBI" id="CHEBI:29035"/>
    </cofactor>
    <text evidence="11">Magnesium. Can also use manganese.</text>
</comment>
<dbReference type="InterPro" id="IPR024932">
    <property type="entry name" value="ApbE"/>
</dbReference>
<proteinExistence type="inferred from homology"/>
<keyword evidence="12" id="KW-1003">Cell membrane</keyword>
<evidence type="ECO:0000256" key="8">
    <source>
        <dbReference type="ARBA" id="ARBA00031306"/>
    </source>
</evidence>
<dbReference type="PROSITE" id="PS51257">
    <property type="entry name" value="PROKAR_LIPOPROTEIN"/>
    <property type="match status" value="1"/>
</dbReference>
<evidence type="ECO:0000256" key="4">
    <source>
        <dbReference type="ARBA" id="ARBA00022679"/>
    </source>
</evidence>
<keyword evidence="12" id="KW-0997">Cell inner membrane</keyword>
<feature type="chain" id="PRO_5027137241" description="FAD:protein FMN transferase" evidence="12">
    <location>
        <begin position="22"/>
        <end position="364"/>
    </location>
</feature>
<dbReference type="Pfam" id="PF02424">
    <property type="entry name" value="ApbE"/>
    <property type="match status" value="1"/>
</dbReference>
<keyword evidence="4 10" id="KW-0808">Transferase</keyword>
<evidence type="ECO:0000256" key="11">
    <source>
        <dbReference type="PIRSR" id="PIRSR006268-2"/>
    </source>
</evidence>
<keyword evidence="12" id="KW-0449">Lipoprotein</keyword>
<dbReference type="RefSeq" id="WP_151166464.1">
    <property type="nucleotide sequence ID" value="NZ_WACR01000002.1"/>
</dbReference>
<dbReference type="GO" id="GO:0046872">
    <property type="term" value="F:metal ion binding"/>
    <property type="evidence" value="ECO:0007669"/>
    <property type="project" value="UniProtKB-UniRule"/>
</dbReference>
<dbReference type="EMBL" id="WACR01000002">
    <property type="protein sequence ID" value="KAB1065640.1"/>
    <property type="molecule type" value="Genomic_DNA"/>
</dbReference>
<evidence type="ECO:0000256" key="2">
    <source>
        <dbReference type="ARBA" id="ARBA00016337"/>
    </source>
</evidence>
<organism evidence="13 14">
    <name type="scientific">Salibacter halophilus</name>
    <dbReference type="NCBI Taxonomy" id="1803916"/>
    <lineage>
        <taxon>Bacteria</taxon>
        <taxon>Pseudomonadati</taxon>
        <taxon>Bacteroidota</taxon>
        <taxon>Flavobacteriia</taxon>
        <taxon>Flavobacteriales</taxon>
        <taxon>Salibacteraceae</taxon>
        <taxon>Salibacter</taxon>
    </lineage>
</organism>
<feature type="binding site" evidence="11">
    <location>
        <position position="315"/>
    </location>
    <ligand>
        <name>Mg(2+)</name>
        <dbReference type="ChEBI" id="CHEBI:18420"/>
    </ligand>
</feature>
<keyword evidence="12" id="KW-0472">Membrane</keyword>
<dbReference type="GO" id="GO:0016740">
    <property type="term" value="F:transferase activity"/>
    <property type="evidence" value="ECO:0007669"/>
    <property type="project" value="UniProtKB-UniRule"/>
</dbReference>
<reference evidence="13 14" key="1">
    <citation type="submission" date="2019-09" db="EMBL/GenBank/DDBJ databases">
        <title>Genomes of Cryomorphaceae.</title>
        <authorList>
            <person name="Bowman J.P."/>
        </authorList>
    </citation>
    <scope>NUCLEOTIDE SEQUENCE [LARGE SCALE GENOMIC DNA]</scope>
    <source>
        <strain evidence="13 14">KCTC 52047</strain>
    </source>
</reference>
<keyword evidence="3 10" id="KW-0285">Flavoprotein</keyword>
<evidence type="ECO:0000256" key="6">
    <source>
        <dbReference type="ARBA" id="ARBA00022827"/>
    </source>
</evidence>
<feature type="binding site" evidence="11">
    <location>
        <position position="311"/>
    </location>
    <ligand>
        <name>Mg(2+)</name>
        <dbReference type="ChEBI" id="CHEBI:18420"/>
    </ligand>
</feature>
<evidence type="ECO:0000256" key="10">
    <source>
        <dbReference type="PIRNR" id="PIRNR006268"/>
    </source>
</evidence>
<accession>A0A6N6MA98</accession>
<evidence type="ECO:0000256" key="7">
    <source>
        <dbReference type="ARBA" id="ARBA00022842"/>
    </source>
</evidence>
<evidence type="ECO:0000313" key="13">
    <source>
        <dbReference type="EMBL" id="KAB1065640.1"/>
    </source>
</evidence>
<dbReference type="AlphaFoldDB" id="A0A6N6MA98"/>
<dbReference type="OrthoDB" id="9778595at2"/>
<comment type="catalytic activity">
    <reaction evidence="9 10 12">
        <text>L-threonyl-[protein] + FAD = FMN-L-threonyl-[protein] + AMP + H(+)</text>
        <dbReference type="Rhea" id="RHEA:36847"/>
        <dbReference type="Rhea" id="RHEA-COMP:11060"/>
        <dbReference type="Rhea" id="RHEA-COMP:11061"/>
        <dbReference type="ChEBI" id="CHEBI:15378"/>
        <dbReference type="ChEBI" id="CHEBI:30013"/>
        <dbReference type="ChEBI" id="CHEBI:57692"/>
        <dbReference type="ChEBI" id="CHEBI:74257"/>
        <dbReference type="ChEBI" id="CHEBI:456215"/>
        <dbReference type="EC" id="2.7.1.180"/>
    </reaction>
</comment>
<feature type="signal peptide" evidence="12">
    <location>
        <begin position="1"/>
        <end position="21"/>
    </location>
</feature>
<evidence type="ECO:0000256" key="9">
    <source>
        <dbReference type="ARBA" id="ARBA00048540"/>
    </source>
</evidence>
<keyword evidence="7 10" id="KW-0460">Magnesium</keyword>
<feature type="binding site" evidence="11">
    <location>
        <position position="195"/>
    </location>
    <ligand>
        <name>Mg(2+)</name>
        <dbReference type="ChEBI" id="CHEBI:18420"/>
    </ligand>
</feature>
<keyword evidence="12" id="KW-0732">Signal</keyword>
<evidence type="ECO:0000256" key="5">
    <source>
        <dbReference type="ARBA" id="ARBA00022723"/>
    </source>
</evidence>
<sequence length="364" mass="40726">MRFIYATIALAFLFSCNSNNGQNQTKDTATEQTNGSDQKSIAGEAQGTTYHISYYGKAAENSLKSDVDSLLKQIDFSLSGWNEGSVITAMNTKDTNEVVVHDTFNYVTDNFKMARKVYVKTDGAFDPTIGPLVNLWGFGLEKRGNVTDESVNALLPLVAFDFQSVRLTRFDSTEKAGPVRMFYRKNADMQLDFNGIAQGYSVEKLASLFNDQNIDSYMIELGGEIKTKGKKNDGTYWKIGVDKPVSPDEERQLQAVLTLKNQSVATSGSYRKFYEQDGERFSHTIDPKTGKPVTHNLLSTTVVMEDCTLADAYATAFMVMGTEKTKEFLQSNTDVKMDVYLIYDEGGEFKTWMSEGMKKMTEEI</sequence>
<evidence type="ECO:0000256" key="1">
    <source>
        <dbReference type="ARBA" id="ARBA00011955"/>
    </source>
</evidence>